<dbReference type="GO" id="GO:1990904">
    <property type="term" value="C:ribonucleoprotein complex"/>
    <property type="evidence" value="ECO:0007669"/>
    <property type="project" value="UniProtKB-KW"/>
</dbReference>
<accession>A0A8A6W2C0</accession>
<geneLocation type="mitochondrion" evidence="3"/>
<dbReference type="GO" id="GO:0006412">
    <property type="term" value="P:translation"/>
    <property type="evidence" value="ECO:0007669"/>
    <property type="project" value="InterPro"/>
</dbReference>
<keyword evidence="1 3" id="KW-0689">Ribosomal protein</keyword>
<evidence type="ECO:0000313" key="3">
    <source>
        <dbReference type="EMBL" id="QTK21671.1"/>
    </source>
</evidence>
<organism evidence="3">
    <name type="scientific">Coscinodiscus granii</name>
    <dbReference type="NCBI Taxonomy" id="265552"/>
    <lineage>
        <taxon>Eukaryota</taxon>
        <taxon>Sar</taxon>
        <taxon>Stramenopiles</taxon>
        <taxon>Ochrophyta</taxon>
        <taxon>Bacillariophyta</taxon>
        <taxon>Coscinodiscophyceae</taxon>
        <taxon>Coscinodiscophycidae</taxon>
        <taxon>Coscinodiscales</taxon>
        <taxon>Coscinodiscaceae</taxon>
        <taxon>Coscinodiscus</taxon>
    </lineage>
</organism>
<dbReference type="InterPro" id="IPR036967">
    <property type="entry name" value="Ribosomal_uS11_sf"/>
</dbReference>
<reference evidence="3" key="1">
    <citation type="submission" date="2021-01" db="EMBL/GenBank/DDBJ databases">
        <authorList>
            <person name="Huang H."/>
            <person name="Chen N."/>
        </authorList>
    </citation>
    <scope>NUCLEOTIDE SEQUENCE</scope>
</reference>
<dbReference type="GO" id="GO:0005840">
    <property type="term" value="C:ribosome"/>
    <property type="evidence" value="ECO:0007669"/>
    <property type="project" value="UniProtKB-KW"/>
</dbReference>
<gene>
    <name evidence="3" type="primary">rps11</name>
</gene>
<protein>
    <submittedName>
        <fullName evidence="3">Ribosomal protein S11</fullName>
    </submittedName>
</protein>
<dbReference type="RefSeq" id="YP_010248476.1">
    <property type="nucleotide sequence ID" value="NC_060315.1"/>
</dbReference>
<dbReference type="EMBL" id="MW435847">
    <property type="protein sequence ID" value="QTK21671.1"/>
    <property type="molecule type" value="Genomic_DNA"/>
</dbReference>
<evidence type="ECO:0000256" key="2">
    <source>
        <dbReference type="ARBA" id="ARBA00023274"/>
    </source>
</evidence>
<dbReference type="GO" id="GO:0003735">
    <property type="term" value="F:structural constituent of ribosome"/>
    <property type="evidence" value="ECO:0007669"/>
    <property type="project" value="InterPro"/>
</dbReference>
<name>A0A8A6W2C0_9STRA</name>
<dbReference type="Gene3D" id="3.30.420.80">
    <property type="entry name" value="Ribosomal protein S11"/>
    <property type="match status" value="1"/>
</dbReference>
<keyword evidence="3" id="KW-0496">Mitochondrion</keyword>
<proteinExistence type="predicted"/>
<evidence type="ECO:0000256" key="1">
    <source>
        <dbReference type="ARBA" id="ARBA00022980"/>
    </source>
</evidence>
<dbReference type="AlphaFoldDB" id="A0A8A6W2C0"/>
<keyword evidence="2" id="KW-0687">Ribonucleoprotein</keyword>
<dbReference type="GeneID" id="70637876"/>
<sequence length="181" mass="21079">MYIITNKKNLKTPENNINKFIKKNDKKNKKKFFKFLIKCLNRLKLIDKNSKNIFINYQILINFSISNIIFNITNVEGKNIVSASSGILNYSSSQKKNKHALLNILHSLKNENTSVENDNNFNFLSNKNIILSVTGPIKKFNNIVIKFLKKDYNIVAIKFKNLTPHNGCKPKKLKRLKKFFI</sequence>
<dbReference type="SUPFAM" id="SSF53137">
    <property type="entry name" value="Translational machinery components"/>
    <property type="match status" value="1"/>
</dbReference>